<dbReference type="Gene3D" id="3.20.10.10">
    <property type="entry name" value="D-amino Acid Aminotransferase, subunit A, domain 2"/>
    <property type="match status" value="1"/>
</dbReference>
<evidence type="ECO:0000256" key="8">
    <source>
        <dbReference type="ARBA" id="ARBA00048212"/>
    </source>
</evidence>
<evidence type="ECO:0000313" key="13">
    <source>
        <dbReference type="EMBL" id="MFD2920280.1"/>
    </source>
</evidence>
<dbReference type="SUPFAM" id="SSF56752">
    <property type="entry name" value="D-aminoacid aminotransferase-like PLP-dependent enzymes"/>
    <property type="match status" value="1"/>
</dbReference>
<evidence type="ECO:0000256" key="1">
    <source>
        <dbReference type="ARBA" id="ARBA00001933"/>
    </source>
</evidence>
<comment type="pathway">
    <text evidence="3">Amino-acid biosynthesis; L-valine biosynthesis; L-valine from pyruvate: step 4/4.</text>
</comment>
<gene>
    <name evidence="13" type="ORF">ACFS6H_11200</name>
</gene>
<dbReference type="Pfam" id="PF01063">
    <property type="entry name" value="Aminotran_4"/>
    <property type="match status" value="1"/>
</dbReference>
<evidence type="ECO:0000313" key="14">
    <source>
        <dbReference type="Proteomes" id="UP001597511"/>
    </source>
</evidence>
<keyword evidence="13" id="KW-0808">Transferase</keyword>
<dbReference type="Proteomes" id="UP001597511">
    <property type="component" value="Unassembled WGS sequence"/>
</dbReference>
<dbReference type="GO" id="GO:0008483">
    <property type="term" value="F:transaminase activity"/>
    <property type="evidence" value="ECO:0007669"/>
    <property type="project" value="UniProtKB-KW"/>
</dbReference>
<dbReference type="EC" id="2.6.1.42" evidence="6"/>
<proteinExistence type="inferred from homology"/>
<dbReference type="InterPro" id="IPR043131">
    <property type="entry name" value="BCAT-like_N"/>
</dbReference>
<dbReference type="InterPro" id="IPR043132">
    <property type="entry name" value="BCAT-like_C"/>
</dbReference>
<dbReference type="Gene3D" id="3.30.470.10">
    <property type="match status" value="1"/>
</dbReference>
<evidence type="ECO:0000256" key="10">
    <source>
        <dbReference type="ARBA" id="ARBA00049229"/>
    </source>
</evidence>
<evidence type="ECO:0000256" key="4">
    <source>
        <dbReference type="ARBA" id="ARBA00005072"/>
    </source>
</evidence>
<evidence type="ECO:0000256" key="6">
    <source>
        <dbReference type="ARBA" id="ARBA00013053"/>
    </source>
</evidence>
<evidence type="ECO:0000256" key="5">
    <source>
        <dbReference type="ARBA" id="ARBA00009320"/>
    </source>
</evidence>
<comment type="caution">
    <text evidence="13">The sequence shown here is derived from an EMBL/GenBank/DDBJ whole genome shotgun (WGS) entry which is preliminary data.</text>
</comment>
<keyword evidence="14" id="KW-1185">Reference proteome</keyword>
<dbReference type="EMBL" id="JBHUOZ010000003">
    <property type="protein sequence ID" value="MFD2920280.1"/>
    <property type="molecule type" value="Genomic_DNA"/>
</dbReference>
<dbReference type="PANTHER" id="PTHR42743">
    <property type="entry name" value="AMINO-ACID AMINOTRANSFERASE"/>
    <property type="match status" value="1"/>
</dbReference>
<dbReference type="InterPro" id="IPR050571">
    <property type="entry name" value="Class-IV_PLP-Dep_Aminotrnsfr"/>
</dbReference>
<dbReference type="InterPro" id="IPR018300">
    <property type="entry name" value="Aminotrans_IV_CS"/>
</dbReference>
<accession>A0ABW6A4P6</accession>
<evidence type="ECO:0000256" key="3">
    <source>
        <dbReference type="ARBA" id="ARBA00004931"/>
    </source>
</evidence>
<evidence type="ECO:0000256" key="2">
    <source>
        <dbReference type="ARBA" id="ARBA00004824"/>
    </source>
</evidence>
<comment type="catalytic activity">
    <reaction evidence="10">
        <text>L-leucine + 2-oxoglutarate = 4-methyl-2-oxopentanoate + L-glutamate</text>
        <dbReference type="Rhea" id="RHEA:18321"/>
        <dbReference type="ChEBI" id="CHEBI:16810"/>
        <dbReference type="ChEBI" id="CHEBI:17865"/>
        <dbReference type="ChEBI" id="CHEBI:29985"/>
        <dbReference type="ChEBI" id="CHEBI:57427"/>
        <dbReference type="EC" id="2.6.1.42"/>
    </reaction>
</comment>
<evidence type="ECO:0000256" key="11">
    <source>
        <dbReference type="RuleBase" id="RU004106"/>
    </source>
</evidence>
<dbReference type="InterPro" id="IPR036038">
    <property type="entry name" value="Aminotransferase-like"/>
</dbReference>
<evidence type="ECO:0000256" key="12">
    <source>
        <dbReference type="RuleBase" id="RU004516"/>
    </source>
</evidence>
<organism evidence="13 14">
    <name type="scientific">Terrimonas rubra</name>
    <dbReference type="NCBI Taxonomy" id="1035890"/>
    <lineage>
        <taxon>Bacteria</taxon>
        <taxon>Pseudomonadati</taxon>
        <taxon>Bacteroidota</taxon>
        <taxon>Chitinophagia</taxon>
        <taxon>Chitinophagales</taxon>
        <taxon>Chitinophagaceae</taxon>
        <taxon>Terrimonas</taxon>
    </lineage>
</organism>
<comment type="similarity">
    <text evidence="5 11">Belongs to the class-IV pyridoxal-phosphate-dependent aminotransferase family.</text>
</comment>
<sequence length="265" mass="29657">MKYVHVNNVLMAANTPRLLADNKAYRYGDGLFETIKVISGKPALLSYHIARLYRGITQLQYNMPVYFNEAWLADSIQELCIANGHNLQARVRLSLYRGNGDIFSNPEAGILIESYELVPEQLQHPLVIGLYTAGYKTADAFSNLKTASSLLYSMAAIYATQHQWQDSLILNYHQRIIETAIANIFWVKDGAVFTPPLSEGCVAGVMRQYLLDNTTITEKLCMIDTLLEADEVFITNAIRGIRPVTAFQEKKYVSSLGLQLAAAIL</sequence>
<comment type="catalytic activity">
    <reaction evidence="8">
        <text>L-valine + 2-oxoglutarate = 3-methyl-2-oxobutanoate + L-glutamate</text>
        <dbReference type="Rhea" id="RHEA:24813"/>
        <dbReference type="ChEBI" id="CHEBI:11851"/>
        <dbReference type="ChEBI" id="CHEBI:16810"/>
        <dbReference type="ChEBI" id="CHEBI:29985"/>
        <dbReference type="ChEBI" id="CHEBI:57762"/>
        <dbReference type="EC" id="2.6.1.42"/>
    </reaction>
</comment>
<dbReference type="PANTHER" id="PTHR42743:SF11">
    <property type="entry name" value="AMINODEOXYCHORISMATE LYASE"/>
    <property type="match status" value="1"/>
</dbReference>
<protein>
    <recommendedName>
        <fullName evidence="6">branched-chain-amino-acid transaminase</fullName>
        <ecNumber evidence="6">2.6.1.42</ecNumber>
    </recommendedName>
</protein>
<dbReference type="InterPro" id="IPR001544">
    <property type="entry name" value="Aminotrans_IV"/>
</dbReference>
<evidence type="ECO:0000256" key="9">
    <source>
        <dbReference type="ARBA" id="ARBA00048798"/>
    </source>
</evidence>
<dbReference type="RefSeq" id="WP_386098353.1">
    <property type="nucleotide sequence ID" value="NZ_JBHUOZ010000003.1"/>
</dbReference>
<comment type="catalytic activity">
    <reaction evidence="9">
        <text>L-isoleucine + 2-oxoglutarate = (S)-3-methyl-2-oxopentanoate + L-glutamate</text>
        <dbReference type="Rhea" id="RHEA:24801"/>
        <dbReference type="ChEBI" id="CHEBI:16810"/>
        <dbReference type="ChEBI" id="CHEBI:29985"/>
        <dbReference type="ChEBI" id="CHEBI:35146"/>
        <dbReference type="ChEBI" id="CHEBI:58045"/>
        <dbReference type="EC" id="2.6.1.42"/>
    </reaction>
</comment>
<name>A0ABW6A4P6_9BACT</name>
<reference evidence="14" key="1">
    <citation type="journal article" date="2019" name="Int. J. Syst. Evol. Microbiol.">
        <title>The Global Catalogue of Microorganisms (GCM) 10K type strain sequencing project: providing services to taxonomists for standard genome sequencing and annotation.</title>
        <authorList>
            <consortium name="The Broad Institute Genomics Platform"/>
            <consortium name="The Broad Institute Genome Sequencing Center for Infectious Disease"/>
            <person name="Wu L."/>
            <person name="Ma J."/>
        </authorList>
    </citation>
    <scope>NUCLEOTIDE SEQUENCE [LARGE SCALE GENOMIC DNA]</scope>
    <source>
        <strain evidence="14">KCTC 23299</strain>
    </source>
</reference>
<comment type="pathway">
    <text evidence="4">Amino-acid biosynthesis; L-leucine biosynthesis; L-leucine from 3-methyl-2-oxobutanoate: step 4/4.</text>
</comment>
<evidence type="ECO:0000256" key="7">
    <source>
        <dbReference type="ARBA" id="ARBA00022898"/>
    </source>
</evidence>
<keyword evidence="7 12" id="KW-0663">Pyridoxal phosphate</keyword>
<comment type="cofactor">
    <cofactor evidence="1 12">
        <name>pyridoxal 5'-phosphate</name>
        <dbReference type="ChEBI" id="CHEBI:597326"/>
    </cofactor>
</comment>
<keyword evidence="13" id="KW-0032">Aminotransferase</keyword>
<comment type="pathway">
    <text evidence="2">Amino-acid biosynthesis; L-isoleucine biosynthesis; L-isoleucine from 2-oxobutanoate: step 4/4.</text>
</comment>
<dbReference type="PROSITE" id="PS00770">
    <property type="entry name" value="AA_TRANSFER_CLASS_4"/>
    <property type="match status" value="1"/>
</dbReference>